<organism evidence="3 4">
    <name type="scientific">Collybia nuda</name>
    <dbReference type="NCBI Taxonomy" id="64659"/>
    <lineage>
        <taxon>Eukaryota</taxon>
        <taxon>Fungi</taxon>
        <taxon>Dikarya</taxon>
        <taxon>Basidiomycota</taxon>
        <taxon>Agaricomycotina</taxon>
        <taxon>Agaricomycetes</taxon>
        <taxon>Agaricomycetidae</taxon>
        <taxon>Agaricales</taxon>
        <taxon>Tricholomatineae</taxon>
        <taxon>Clitocybaceae</taxon>
        <taxon>Collybia</taxon>
    </lineage>
</organism>
<gene>
    <name evidence="3" type="ORF">BDZ94DRAFT_1296168</name>
</gene>
<keyword evidence="1" id="KW-0175">Coiled coil</keyword>
<accession>A0A9P5Y9S4</accession>
<evidence type="ECO:0000313" key="3">
    <source>
        <dbReference type="EMBL" id="KAF9465993.1"/>
    </source>
</evidence>
<dbReference type="AlphaFoldDB" id="A0A9P5Y9S4"/>
<name>A0A9P5Y9S4_9AGAR</name>
<feature type="compositionally biased region" description="Polar residues" evidence="2">
    <location>
        <begin position="292"/>
        <end position="301"/>
    </location>
</feature>
<protein>
    <submittedName>
        <fullName evidence="3">Uncharacterized protein</fullName>
    </submittedName>
</protein>
<reference evidence="3" key="1">
    <citation type="submission" date="2020-11" db="EMBL/GenBank/DDBJ databases">
        <authorList>
            <consortium name="DOE Joint Genome Institute"/>
            <person name="Ahrendt S."/>
            <person name="Riley R."/>
            <person name="Andreopoulos W."/>
            <person name="Labutti K."/>
            <person name="Pangilinan J."/>
            <person name="Ruiz-Duenas F.J."/>
            <person name="Barrasa J.M."/>
            <person name="Sanchez-Garcia M."/>
            <person name="Camarero S."/>
            <person name="Miyauchi S."/>
            <person name="Serrano A."/>
            <person name="Linde D."/>
            <person name="Babiker R."/>
            <person name="Drula E."/>
            <person name="Ayuso-Fernandez I."/>
            <person name="Pacheco R."/>
            <person name="Padilla G."/>
            <person name="Ferreira P."/>
            <person name="Barriuso J."/>
            <person name="Kellner H."/>
            <person name="Castanera R."/>
            <person name="Alfaro M."/>
            <person name="Ramirez L."/>
            <person name="Pisabarro A.G."/>
            <person name="Kuo A."/>
            <person name="Tritt A."/>
            <person name="Lipzen A."/>
            <person name="He G."/>
            <person name="Yan M."/>
            <person name="Ng V."/>
            <person name="Cullen D."/>
            <person name="Martin F."/>
            <person name="Rosso M.-N."/>
            <person name="Henrissat B."/>
            <person name="Hibbett D."/>
            <person name="Martinez A.T."/>
            <person name="Grigoriev I.V."/>
        </authorList>
    </citation>
    <scope>NUCLEOTIDE SEQUENCE</scope>
    <source>
        <strain evidence="3">CBS 247.69</strain>
    </source>
</reference>
<feature type="coiled-coil region" evidence="1">
    <location>
        <begin position="395"/>
        <end position="429"/>
    </location>
</feature>
<evidence type="ECO:0000256" key="2">
    <source>
        <dbReference type="SAM" id="MobiDB-lite"/>
    </source>
</evidence>
<evidence type="ECO:0000256" key="1">
    <source>
        <dbReference type="SAM" id="Coils"/>
    </source>
</evidence>
<sequence length="458" mass="51489">MNDEVAVSIWLLYGGTKAEFFSGLPNNVAVTLLLEDLLRLKLPHPKRENIEFISGRNNARGCSFFWPRVPFNGLLHKQLKVRTRPTHEFYETHQRLLESLSMYSIYYANVLVELLTYFGFEFSVSLTCKERPVVPTNQIPRKLSSQAKALPRHANKQWAQYDENSNSSGSITIPIKVDEAEELLNNMALSFQSGIRIPKLEPVDPPSLFDALPFPRDDSVASSRPSMPPEVILRPLPAQNTQITMESEPLAAPSVRRPPESTPYSIHSTPMSISPLSSALPDPKPKQPTVPTPSIRTSTPEFSPPGFAKIQPVSPTIPRKRPLTPDPETELRSVVRPPPNPSDVPTIQKLTQELWDLRRQVTAGVARETAIIRELRTLNSTFVPEPSIQVKSSEVLATKTRLEAVENELRAERKKREEAEIALNDIERECRDPFVVPALFDAFVSISRITSQAMEQEP</sequence>
<proteinExistence type="predicted"/>
<dbReference type="OrthoDB" id="3070390at2759"/>
<dbReference type="EMBL" id="MU150244">
    <property type="protein sequence ID" value="KAF9465993.1"/>
    <property type="molecule type" value="Genomic_DNA"/>
</dbReference>
<feature type="compositionally biased region" description="Polar residues" evidence="2">
    <location>
        <begin position="262"/>
        <end position="277"/>
    </location>
</feature>
<feature type="region of interest" description="Disordered" evidence="2">
    <location>
        <begin position="247"/>
        <end position="345"/>
    </location>
</feature>
<comment type="caution">
    <text evidence="3">The sequence shown here is derived from an EMBL/GenBank/DDBJ whole genome shotgun (WGS) entry which is preliminary data.</text>
</comment>
<dbReference type="Proteomes" id="UP000807353">
    <property type="component" value="Unassembled WGS sequence"/>
</dbReference>
<evidence type="ECO:0000313" key="4">
    <source>
        <dbReference type="Proteomes" id="UP000807353"/>
    </source>
</evidence>
<keyword evidence="4" id="KW-1185">Reference proteome</keyword>